<dbReference type="Proteomes" id="UP000054359">
    <property type="component" value="Unassembled WGS sequence"/>
</dbReference>
<feature type="region of interest" description="Disordered" evidence="1">
    <location>
        <begin position="77"/>
        <end position="125"/>
    </location>
</feature>
<evidence type="ECO:0000313" key="3">
    <source>
        <dbReference type="Proteomes" id="UP000054359"/>
    </source>
</evidence>
<dbReference type="STRING" id="407821.A0A087U644"/>
<dbReference type="Gene3D" id="3.40.250.10">
    <property type="entry name" value="Rhodanese-like domain"/>
    <property type="match status" value="1"/>
</dbReference>
<evidence type="ECO:0000313" key="2">
    <source>
        <dbReference type="EMBL" id="KFM72833.1"/>
    </source>
</evidence>
<gene>
    <name evidence="2" type="ORF">X975_21362</name>
</gene>
<dbReference type="OrthoDB" id="26523at2759"/>
<sequence>MEWSKSNKENADPSNRIRTIASAFRVKKCLFDSKVTDGGSPASPTLSLSSRLNYIGPIEESPYALFRIKKKKSHVLSVNSSSNSSKEHSQESGVTTTPTHKKRNRKLSNDEGKYSQSTEESPSNSGVIELAVQKSMLNPNLTGDFSKVCILPTISGRHPDLMTVTPETIGNLLQEQESFAYKIIDCRYPYEFQGG</sequence>
<protein>
    <submittedName>
        <fullName evidence="2">M-phase inducer phosphatase 3</fullName>
    </submittedName>
</protein>
<dbReference type="SUPFAM" id="SSF52821">
    <property type="entry name" value="Rhodanese/Cell cycle control phosphatase"/>
    <property type="match status" value="1"/>
</dbReference>
<name>A0A087U644_STEMI</name>
<dbReference type="AlphaFoldDB" id="A0A087U644"/>
<dbReference type="InterPro" id="IPR036873">
    <property type="entry name" value="Rhodanese-like_dom_sf"/>
</dbReference>
<feature type="compositionally biased region" description="Polar residues" evidence="1">
    <location>
        <begin position="114"/>
        <end position="125"/>
    </location>
</feature>
<proteinExistence type="predicted"/>
<accession>A0A087U644</accession>
<feature type="non-terminal residue" evidence="2">
    <location>
        <position position="195"/>
    </location>
</feature>
<reference evidence="2 3" key="1">
    <citation type="submission" date="2013-11" db="EMBL/GenBank/DDBJ databases">
        <title>Genome sequencing of Stegodyphus mimosarum.</title>
        <authorList>
            <person name="Bechsgaard J."/>
        </authorList>
    </citation>
    <scope>NUCLEOTIDE SEQUENCE [LARGE SCALE GENOMIC DNA]</scope>
</reference>
<evidence type="ECO:0000256" key="1">
    <source>
        <dbReference type="SAM" id="MobiDB-lite"/>
    </source>
</evidence>
<keyword evidence="3" id="KW-1185">Reference proteome</keyword>
<organism evidence="2 3">
    <name type="scientific">Stegodyphus mimosarum</name>
    <name type="common">African social velvet spider</name>
    <dbReference type="NCBI Taxonomy" id="407821"/>
    <lineage>
        <taxon>Eukaryota</taxon>
        <taxon>Metazoa</taxon>
        <taxon>Ecdysozoa</taxon>
        <taxon>Arthropoda</taxon>
        <taxon>Chelicerata</taxon>
        <taxon>Arachnida</taxon>
        <taxon>Araneae</taxon>
        <taxon>Araneomorphae</taxon>
        <taxon>Entelegynae</taxon>
        <taxon>Eresoidea</taxon>
        <taxon>Eresidae</taxon>
        <taxon>Stegodyphus</taxon>
    </lineage>
</organism>
<dbReference type="EMBL" id="KK118376">
    <property type="protein sequence ID" value="KFM72833.1"/>
    <property type="molecule type" value="Genomic_DNA"/>
</dbReference>